<dbReference type="GO" id="GO:0047334">
    <property type="term" value="F:diphosphate-fructose-6-phosphate 1-phosphotransferase activity"/>
    <property type="evidence" value="ECO:0007669"/>
    <property type="project" value="UniProtKB-EC"/>
</dbReference>
<dbReference type="Proteomes" id="UP000194318">
    <property type="component" value="Unassembled WGS sequence"/>
</dbReference>
<dbReference type="AlphaFoldDB" id="A0A1Y2NQG9"/>
<comment type="caution">
    <text evidence="1">The sequence shown here is derived from an EMBL/GenBank/DDBJ whole genome shotgun (WGS) entry which is preliminary data.</text>
</comment>
<keyword evidence="1" id="KW-0808">Transferase</keyword>
<evidence type="ECO:0000313" key="2">
    <source>
        <dbReference type="Proteomes" id="UP000194318"/>
    </source>
</evidence>
<gene>
    <name evidence="1" type="primary">pfp_2</name>
    <name evidence="1" type="ORF">BG846_05197</name>
</gene>
<accession>A0A1Y2NQG9</accession>
<dbReference type="EC" id="2.7.1.90" evidence="1"/>
<dbReference type="EMBL" id="MIFZ01000332">
    <property type="protein sequence ID" value="OSY49198.1"/>
    <property type="molecule type" value="Genomic_DNA"/>
</dbReference>
<sequence length="47" mass="5153">MEAAHRGDFGRMTALRGTSITMAPLADATTRLKTVPEDRMLEAESVF</sequence>
<evidence type="ECO:0000313" key="1">
    <source>
        <dbReference type="EMBL" id="OSY49198.1"/>
    </source>
</evidence>
<proteinExistence type="predicted"/>
<organism evidence="1 2">
    <name type="scientific">Streptomyces fradiae ATCC 10745 = DSM 40063</name>
    <dbReference type="NCBI Taxonomy" id="1319510"/>
    <lineage>
        <taxon>Bacteria</taxon>
        <taxon>Bacillati</taxon>
        <taxon>Actinomycetota</taxon>
        <taxon>Actinomycetes</taxon>
        <taxon>Kitasatosporales</taxon>
        <taxon>Streptomycetaceae</taxon>
        <taxon>Streptomyces</taxon>
    </lineage>
</organism>
<name>A0A1Y2NQG9_STRFR</name>
<reference evidence="1 2" key="1">
    <citation type="submission" date="2016-09" db="EMBL/GenBank/DDBJ databases">
        <title>Streptomyces fradiae DSM40063, a candidate organism with high potential of specific P450 cytochromes.</title>
        <authorList>
            <person name="Grumaz C."/>
            <person name="Vainshtein Y."/>
            <person name="Kirstahler P."/>
            <person name="Sohn K."/>
        </authorList>
    </citation>
    <scope>NUCLEOTIDE SEQUENCE [LARGE SCALE GENOMIC DNA]</scope>
    <source>
        <strain evidence="1 2">DSM 40063</strain>
    </source>
</reference>
<protein>
    <submittedName>
        <fullName evidence="1">Pyrophosphate--fructose 6-phosphate 1-phosphotransferase</fullName>
        <ecNumber evidence="1">2.7.1.90</ecNumber>
    </submittedName>
</protein>